<organism evidence="3 4">
    <name type="scientific">Tetrahymena thermophila (strain SB210)</name>
    <dbReference type="NCBI Taxonomy" id="312017"/>
    <lineage>
        <taxon>Eukaryota</taxon>
        <taxon>Sar</taxon>
        <taxon>Alveolata</taxon>
        <taxon>Ciliophora</taxon>
        <taxon>Intramacronucleata</taxon>
        <taxon>Oligohymenophorea</taxon>
        <taxon>Hymenostomatida</taxon>
        <taxon>Tetrahymenina</taxon>
        <taxon>Tetrahymenidae</taxon>
        <taxon>Tetrahymena</taxon>
    </lineage>
</organism>
<evidence type="ECO:0000313" key="4">
    <source>
        <dbReference type="Proteomes" id="UP000009168"/>
    </source>
</evidence>
<dbReference type="AlphaFoldDB" id="Q233M6"/>
<dbReference type="STRING" id="312017.Q233M6"/>
<feature type="transmembrane region" description="Helical" evidence="2">
    <location>
        <begin position="29"/>
        <end position="50"/>
    </location>
</feature>
<gene>
    <name evidence="3" type="ORF">TTHERM_00391240</name>
</gene>
<dbReference type="KEGG" id="tet:TTHERM_00391240"/>
<name>Q233M6_TETTS</name>
<sequence length="708" mass="82979">MDLQYIDLFSSPFSFTVGKSSRLTKKGTIQGAILSAFVLIFAIGYFSYLFHQFVNNQIEPNYKSQSFITEERIDIDLSSDLLGFRFEYETNKDIQILQASQNQTYLVFYAYFYYINGTSLTQTQLNIIQCTNPQLAGFYCLDFSPVQNYTLTLSTKENLQSQIFIYTYGCLDIDFNKNSTPNNCANQTEINKIVNGLDSGFRFKLFTSQFNTQTKQIQVNYRNYYVFALGNYISSTTLKVQKQITSVKQGLFIQEQSNYSSPISYEKENQLWDREYAINNINQSGYGMFELIMNEIVEQVEIQYPTIPSILALVNSTISLLMILGYIGRRFSEGKIKNDLFLMLLQNVYQEKYLQILKCNQLLEQNIDSQQELAQQQQQKQSQQQQNQVNLIQSKFKNDQSGVFQEQLDESQSQNKQITLRNIEFRNKQFLDQQNKQQVYKQENKQQHKTQQLSLSKQIEEISQELIFQQNVGLDQKSSKNIEFSVQSPNHQMKNAFFKQQIIQDQSNYKLIKSLAEEKQTKNIIKKEFSKKLKISNTNIMLNQNGNQHSNNFQQLKKSLNYEFSEKLQSILFKFKFFGKKEYLLSKGLDYQQKKIIEKQISKDLNIFEFYKDILFLKKAVMILLSSEQLAVMKIIGCSSNFLEQPKTLINKDNQLNNTGQLNYFQEQYKQFESENLQFEKIEQFIKRCQQNSSLSEIDQRLLSSICI</sequence>
<dbReference type="GeneID" id="7847204"/>
<reference evidence="4" key="1">
    <citation type="journal article" date="2006" name="PLoS Biol.">
        <title>Macronuclear genome sequence of the ciliate Tetrahymena thermophila, a model eukaryote.</title>
        <authorList>
            <person name="Eisen J.A."/>
            <person name="Coyne R.S."/>
            <person name="Wu M."/>
            <person name="Wu D."/>
            <person name="Thiagarajan M."/>
            <person name="Wortman J.R."/>
            <person name="Badger J.H."/>
            <person name="Ren Q."/>
            <person name="Amedeo P."/>
            <person name="Jones K.M."/>
            <person name="Tallon L.J."/>
            <person name="Delcher A.L."/>
            <person name="Salzberg S.L."/>
            <person name="Silva J.C."/>
            <person name="Haas B.J."/>
            <person name="Majoros W.H."/>
            <person name="Farzad M."/>
            <person name="Carlton J.M."/>
            <person name="Smith R.K. Jr."/>
            <person name="Garg J."/>
            <person name="Pearlman R.E."/>
            <person name="Karrer K.M."/>
            <person name="Sun L."/>
            <person name="Manning G."/>
            <person name="Elde N.C."/>
            <person name="Turkewitz A.P."/>
            <person name="Asai D.J."/>
            <person name="Wilkes D.E."/>
            <person name="Wang Y."/>
            <person name="Cai H."/>
            <person name="Collins K."/>
            <person name="Stewart B.A."/>
            <person name="Lee S.R."/>
            <person name="Wilamowska K."/>
            <person name="Weinberg Z."/>
            <person name="Ruzzo W.L."/>
            <person name="Wloga D."/>
            <person name="Gaertig J."/>
            <person name="Frankel J."/>
            <person name="Tsao C.-C."/>
            <person name="Gorovsky M.A."/>
            <person name="Keeling P.J."/>
            <person name="Waller R.F."/>
            <person name="Patron N.J."/>
            <person name="Cherry J.M."/>
            <person name="Stover N.A."/>
            <person name="Krieger C.J."/>
            <person name="del Toro C."/>
            <person name="Ryder H.F."/>
            <person name="Williamson S.C."/>
            <person name="Barbeau R.A."/>
            <person name="Hamilton E.P."/>
            <person name="Orias E."/>
        </authorList>
    </citation>
    <scope>NUCLEOTIDE SEQUENCE [LARGE SCALE GENOMIC DNA]</scope>
    <source>
        <strain evidence="4">SB210</strain>
    </source>
</reference>
<keyword evidence="2" id="KW-0472">Membrane</keyword>
<keyword evidence="1" id="KW-0175">Coiled coil</keyword>
<accession>Q233M6</accession>
<dbReference type="EMBL" id="GG662770">
    <property type="protein sequence ID" value="EAR91554.2"/>
    <property type="molecule type" value="Genomic_DNA"/>
</dbReference>
<evidence type="ECO:0000256" key="1">
    <source>
        <dbReference type="SAM" id="Coils"/>
    </source>
</evidence>
<dbReference type="OrthoDB" id="289947at2759"/>
<dbReference type="HOGENOM" id="CLU_013044_1_1_1"/>
<dbReference type="Proteomes" id="UP000009168">
    <property type="component" value="Unassembled WGS sequence"/>
</dbReference>
<evidence type="ECO:0000313" key="3">
    <source>
        <dbReference type="EMBL" id="EAR91554.2"/>
    </source>
</evidence>
<keyword evidence="4" id="KW-1185">Reference proteome</keyword>
<keyword evidence="2" id="KW-0812">Transmembrane</keyword>
<proteinExistence type="predicted"/>
<protein>
    <submittedName>
        <fullName evidence="3">AMP-binding enzyme family protein</fullName>
    </submittedName>
</protein>
<feature type="coiled-coil region" evidence="1">
    <location>
        <begin position="359"/>
        <end position="387"/>
    </location>
</feature>
<dbReference type="InParanoid" id="Q233M6"/>
<dbReference type="RefSeq" id="XP_001011799.2">
    <property type="nucleotide sequence ID" value="XM_001011799.3"/>
</dbReference>
<keyword evidence="2" id="KW-1133">Transmembrane helix</keyword>
<evidence type="ECO:0000256" key="2">
    <source>
        <dbReference type="SAM" id="Phobius"/>
    </source>
</evidence>